<dbReference type="Proteomes" id="UP001262889">
    <property type="component" value="Unassembled WGS sequence"/>
</dbReference>
<feature type="transmembrane region" description="Helical" evidence="1">
    <location>
        <begin position="18"/>
        <end position="37"/>
    </location>
</feature>
<dbReference type="EMBL" id="JAVRHQ010000055">
    <property type="protein sequence ID" value="MDT0644960.1"/>
    <property type="molecule type" value="Genomic_DNA"/>
</dbReference>
<keyword evidence="1" id="KW-0472">Membrane</keyword>
<accession>A0ABU3CF24</accession>
<keyword evidence="3" id="KW-1185">Reference proteome</keyword>
<organism evidence="2 3">
    <name type="scientific">Autumnicola tepida</name>
    <dbReference type="NCBI Taxonomy" id="3075595"/>
    <lineage>
        <taxon>Bacteria</taxon>
        <taxon>Pseudomonadati</taxon>
        <taxon>Bacteroidota</taxon>
        <taxon>Flavobacteriia</taxon>
        <taxon>Flavobacteriales</taxon>
        <taxon>Flavobacteriaceae</taxon>
        <taxon>Autumnicola</taxon>
    </lineage>
</organism>
<sequence>NCKLHYYQFAIYKFTHKFYFSIRIIFFFFSIAYTVTVQKIPLLTMQKISVANKIFEVQILSISFKSIVIVSCASHSPLSI</sequence>
<evidence type="ECO:0000313" key="2">
    <source>
        <dbReference type="EMBL" id="MDT0644960.1"/>
    </source>
</evidence>
<keyword evidence="1" id="KW-1133">Transmembrane helix</keyword>
<protein>
    <submittedName>
        <fullName evidence="2">Uncharacterized protein</fullName>
    </submittedName>
</protein>
<evidence type="ECO:0000256" key="1">
    <source>
        <dbReference type="SAM" id="Phobius"/>
    </source>
</evidence>
<keyword evidence="1" id="KW-0812">Transmembrane</keyword>
<gene>
    <name evidence="2" type="ORF">RM553_19160</name>
</gene>
<name>A0ABU3CF24_9FLAO</name>
<reference evidence="2 3" key="1">
    <citation type="submission" date="2023-09" db="EMBL/GenBank/DDBJ databases">
        <authorList>
            <person name="Rey-Velasco X."/>
        </authorList>
    </citation>
    <scope>NUCLEOTIDE SEQUENCE [LARGE SCALE GENOMIC DNA]</scope>
    <source>
        <strain evidence="2 3">F363</strain>
    </source>
</reference>
<feature type="non-terminal residue" evidence="2">
    <location>
        <position position="1"/>
    </location>
</feature>
<proteinExistence type="predicted"/>
<dbReference type="RefSeq" id="WP_311536575.1">
    <property type="nucleotide sequence ID" value="NZ_JAVRHQ010000055.1"/>
</dbReference>
<comment type="caution">
    <text evidence="2">The sequence shown here is derived from an EMBL/GenBank/DDBJ whole genome shotgun (WGS) entry which is preliminary data.</text>
</comment>
<evidence type="ECO:0000313" key="3">
    <source>
        <dbReference type="Proteomes" id="UP001262889"/>
    </source>
</evidence>